<keyword evidence="5 12" id="KW-0963">Cytoplasm</keyword>
<dbReference type="PROSITE" id="PS00665">
    <property type="entry name" value="DHDPS_1"/>
    <property type="match status" value="1"/>
</dbReference>
<comment type="function">
    <text evidence="1 12">Catalyzes the condensation of (S)-aspartate-beta-semialdehyde [(S)-ASA] and pyruvate to 4-hydroxy-tetrahydrodipicolinate (HTPA).</text>
</comment>
<feature type="site" description="Part of a proton relay during catalysis" evidence="12">
    <location>
        <position position="38"/>
    </location>
</feature>
<dbReference type="Pfam" id="PF00701">
    <property type="entry name" value="DHDPS"/>
    <property type="match status" value="1"/>
</dbReference>
<evidence type="ECO:0000256" key="14">
    <source>
        <dbReference type="PIRSR" id="PIRSR001365-1"/>
    </source>
</evidence>
<evidence type="ECO:0000256" key="1">
    <source>
        <dbReference type="ARBA" id="ARBA00003294"/>
    </source>
</evidence>
<dbReference type="GO" id="GO:0005829">
    <property type="term" value="C:cytosol"/>
    <property type="evidence" value="ECO:0007669"/>
    <property type="project" value="TreeGrafter"/>
</dbReference>
<dbReference type="PANTHER" id="PTHR12128">
    <property type="entry name" value="DIHYDRODIPICOLINATE SYNTHASE"/>
    <property type="match status" value="1"/>
</dbReference>
<keyword evidence="10 12" id="KW-0704">Schiff base</keyword>
<dbReference type="SUPFAM" id="SSF51569">
    <property type="entry name" value="Aldolase"/>
    <property type="match status" value="1"/>
</dbReference>
<dbReference type="EMBL" id="AQPH01000059">
    <property type="protein sequence ID" value="EPY00941.1"/>
    <property type="molecule type" value="Genomic_DNA"/>
</dbReference>
<comment type="pathway">
    <text evidence="2 12">Amino-acid biosynthesis; L-lysine biosynthesis via DAP pathway; (S)-tetrahydrodipicolinate from L-aspartate: step 3/4.</text>
</comment>
<name>S9TFA0_MAGFU</name>
<dbReference type="Gene3D" id="3.20.20.70">
    <property type="entry name" value="Aldolase class I"/>
    <property type="match status" value="1"/>
</dbReference>
<dbReference type="InterPro" id="IPR005263">
    <property type="entry name" value="DapA"/>
</dbReference>
<accession>S9TFA0</accession>
<evidence type="ECO:0000313" key="17">
    <source>
        <dbReference type="Proteomes" id="UP000015350"/>
    </source>
</evidence>
<feature type="active site" description="Schiff-base intermediate with substrate" evidence="12 14">
    <location>
        <position position="155"/>
    </location>
</feature>
<evidence type="ECO:0000256" key="2">
    <source>
        <dbReference type="ARBA" id="ARBA00005120"/>
    </source>
</evidence>
<dbReference type="NCBIfam" id="TIGR00674">
    <property type="entry name" value="dapA"/>
    <property type="match status" value="1"/>
</dbReference>
<evidence type="ECO:0000256" key="3">
    <source>
        <dbReference type="ARBA" id="ARBA00007592"/>
    </source>
</evidence>
<comment type="caution">
    <text evidence="12">Was originally thought to be a dihydrodipicolinate synthase (DHDPS), catalyzing the condensation of (S)-aspartate-beta-semialdehyde [(S)-ASA] and pyruvate to dihydrodipicolinate (DHDP). However, it was shown in E.coli that the product of the enzymatic reaction is not dihydrodipicolinate but in fact (4S)-4-hydroxy-2,3,4,5-tetrahydro-(2S)-dipicolinic acid (HTPA), and that the consecutive dehydration reaction leading to DHDP is not spontaneous but catalyzed by DapB.</text>
</comment>
<feature type="binding site" evidence="12 15">
    <location>
        <position position="39"/>
    </location>
    <ligand>
        <name>pyruvate</name>
        <dbReference type="ChEBI" id="CHEBI:15361"/>
    </ligand>
</feature>
<comment type="catalytic activity">
    <reaction evidence="11 12">
        <text>L-aspartate 4-semialdehyde + pyruvate = (2S,4S)-4-hydroxy-2,3,4,5-tetrahydrodipicolinate + H2O + H(+)</text>
        <dbReference type="Rhea" id="RHEA:34171"/>
        <dbReference type="ChEBI" id="CHEBI:15361"/>
        <dbReference type="ChEBI" id="CHEBI:15377"/>
        <dbReference type="ChEBI" id="CHEBI:15378"/>
        <dbReference type="ChEBI" id="CHEBI:67139"/>
        <dbReference type="ChEBI" id="CHEBI:537519"/>
        <dbReference type="EC" id="4.3.3.7"/>
    </reaction>
</comment>
<evidence type="ECO:0000256" key="7">
    <source>
        <dbReference type="ARBA" id="ARBA00022915"/>
    </source>
</evidence>
<dbReference type="EC" id="4.3.3.7" evidence="4 12"/>
<dbReference type="GO" id="GO:0008840">
    <property type="term" value="F:4-hydroxy-tetrahydrodipicolinate synthase activity"/>
    <property type="evidence" value="ECO:0007669"/>
    <property type="project" value="UniProtKB-UniRule"/>
</dbReference>
<dbReference type="eggNOG" id="COG0329">
    <property type="taxonomic scope" value="Bacteria"/>
</dbReference>
<feature type="binding site" evidence="12 15">
    <location>
        <position position="197"/>
    </location>
    <ligand>
        <name>pyruvate</name>
        <dbReference type="ChEBI" id="CHEBI:15361"/>
    </ligand>
</feature>
<evidence type="ECO:0000256" key="10">
    <source>
        <dbReference type="ARBA" id="ARBA00023270"/>
    </source>
</evidence>
<gene>
    <name evidence="12" type="primary">dapA</name>
    <name evidence="16" type="ORF">K678_13423</name>
</gene>
<evidence type="ECO:0000313" key="16">
    <source>
        <dbReference type="EMBL" id="EPY00941.1"/>
    </source>
</evidence>
<dbReference type="PANTHER" id="PTHR12128:SF66">
    <property type="entry name" value="4-HYDROXY-2-OXOGLUTARATE ALDOLASE, MITOCHONDRIAL"/>
    <property type="match status" value="1"/>
</dbReference>
<dbReference type="InterPro" id="IPR020625">
    <property type="entry name" value="Schiff_base-form_aldolases_AS"/>
</dbReference>
<dbReference type="PIRSF" id="PIRSF001365">
    <property type="entry name" value="DHDPS"/>
    <property type="match status" value="1"/>
</dbReference>
<dbReference type="GO" id="GO:0009089">
    <property type="term" value="P:lysine biosynthetic process via diaminopimelate"/>
    <property type="evidence" value="ECO:0007669"/>
    <property type="project" value="UniProtKB-UniRule"/>
</dbReference>
<dbReference type="InterPro" id="IPR013785">
    <property type="entry name" value="Aldolase_TIM"/>
</dbReference>
<dbReference type="STRING" id="1316936.K678_13423"/>
<dbReference type="UniPathway" id="UPA00034">
    <property type="reaction ID" value="UER00017"/>
</dbReference>
<keyword evidence="8 12" id="KW-0457">Lysine biosynthesis</keyword>
<dbReference type="GO" id="GO:0019877">
    <property type="term" value="P:diaminopimelate biosynthetic process"/>
    <property type="evidence" value="ECO:0007669"/>
    <property type="project" value="UniProtKB-UniRule"/>
</dbReference>
<comment type="caution">
    <text evidence="16">The sequence shown here is derived from an EMBL/GenBank/DDBJ whole genome shotgun (WGS) entry which is preliminary data.</text>
</comment>
<feature type="active site" description="Proton donor/acceptor" evidence="12 14">
    <location>
        <position position="127"/>
    </location>
</feature>
<evidence type="ECO:0000256" key="6">
    <source>
        <dbReference type="ARBA" id="ARBA00022605"/>
    </source>
</evidence>
<evidence type="ECO:0000256" key="15">
    <source>
        <dbReference type="PIRSR" id="PIRSR001365-2"/>
    </source>
</evidence>
<reference evidence="16 17" key="1">
    <citation type="submission" date="2013-04" db="EMBL/GenBank/DDBJ databases">
        <authorList>
            <person name="Kuznetsov B."/>
            <person name="Ivanovsky R."/>
        </authorList>
    </citation>
    <scope>NUCLEOTIDE SEQUENCE [LARGE SCALE GENOMIC DNA]</scope>
    <source>
        <strain evidence="16 17">MGU-K5</strain>
    </source>
</reference>
<keyword evidence="7 12" id="KW-0220">Diaminopimelate biosynthesis</keyword>
<sequence>MVALVTPFKGGRIDEAAFISLCERQIRCGSAALVPCGTTGEAPTLTHQEQSRLIELAVWAARGRVPVIAGAGSNCTLTTIEMVAEAHRLGADAVLCIVPYYNRPSQEGLFRHFDAVQAQSPLPVILYDVPKRTGVALELETIVRLSALPHIIGIKDASGDLARAARMRHSVAPDFLRLCGDDLLVPSYLALGAQGTISVAANVVPALCATLHRVWQAHDTREGLRIARELDALNKALFVESNPVPVKWVLSRLGLIAGDLRLPLVPLEARYQQQVLAAVRSVLPQEAEAMLSVDRFRGCAAE</sequence>
<feature type="site" description="Part of a proton relay during catalysis" evidence="12">
    <location>
        <position position="101"/>
    </location>
</feature>
<evidence type="ECO:0000256" key="11">
    <source>
        <dbReference type="ARBA" id="ARBA00047836"/>
    </source>
</evidence>
<dbReference type="AlphaFoldDB" id="S9TFA0"/>
<evidence type="ECO:0000256" key="12">
    <source>
        <dbReference type="HAMAP-Rule" id="MF_00418"/>
    </source>
</evidence>
<dbReference type="PROSITE" id="PS00666">
    <property type="entry name" value="DHDPS_2"/>
    <property type="match status" value="1"/>
</dbReference>
<dbReference type="SMART" id="SM01130">
    <property type="entry name" value="DHDPS"/>
    <property type="match status" value="1"/>
</dbReference>
<evidence type="ECO:0000256" key="5">
    <source>
        <dbReference type="ARBA" id="ARBA00022490"/>
    </source>
</evidence>
<dbReference type="InterPro" id="IPR020624">
    <property type="entry name" value="Schiff_base-form_aldolases_CS"/>
</dbReference>
<dbReference type="PRINTS" id="PR00146">
    <property type="entry name" value="DHPICSNTHASE"/>
</dbReference>
<evidence type="ECO:0000256" key="9">
    <source>
        <dbReference type="ARBA" id="ARBA00023239"/>
    </source>
</evidence>
<evidence type="ECO:0000256" key="4">
    <source>
        <dbReference type="ARBA" id="ARBA00012086"/>
    </source>
</evidence>
<dbReference type="HAMAP" id="MF_00418">
    <property type="entry name" value="DapA"/>
    <property type="match status" value="1"/>
</dbReference>
<proteinExistence type="inferred from homology"/>
<evidence type="ECO:0000256" key="13">
    <source>
        <dbReference type="PIRNR" id="PIRNR001365"/>
    </source>
</evidence>
<keyword evidence="9 12" id="KW-0456">Lyase</keyword>
<dbReference type="PATRIC" id="fig|1316936.3.peg.2680"/>
<comment type="similarity">
    <text evidence="3 12 13">Belongs to the DapA family.</text>
</comment>
<comment type="subunit">
    <text evidence="12">Homotetramer; dimer of dimers.</text>
</comment>
<comment type="subcellular location">
    <subcellularLocation>
        <location evidence="12">Cytoplasm</location>
    </subcellularLocation>
</comment>
<keyword evidence="6 12" id="KW-0028">Amino-acid biosynthesis</keyword>
<protein>
    <recommendedName>
        <fullName evidence="4 12">4-hydroxy-tetrahydrodipicolinate synthase</fullName>
        <shortName evidence="12">HTPA synthase</shortName>
        <ecNumber evidence="4 12">4.3.3.7</ecNumber>
    </recommendedName>
</protein>
<dbReference type="InterPro" id="IPR002220">
    <property type="entry name" value="DapA-like"/>
</dbReference>
<organism evidence="16 17">
    <name type="scientific">Magnetospirillum fulvum MGU-K5</name>
    <dbReference type="NCBI Taxonomy" id="1316936"/>
    <lineage>
        <taxon>Bacteria</taxon>
        <taxon>Pseudomonadati</taxon>
        <taxon>Pseudomonadota</taxon>
        <taxon>Alphaproteobacteria</taxon>
        <taxon>Rhodospirillales</taxon>
        <taxon>Rhodospirillaceae</taxon>
        <taxon>Magnetospirillum</taxon>
    </lineage>
</organism>
<dbReference type="CDD" id="cd00950">
    <property type="entry name" value="DHDPS"/>
    <property type="match status" value="1"/>
</dbReference>
<dbReference type="Proteomes" id="UP000015350">
    <property type="component" value="Unassembled WGS sequence"/>
</dbReference>
<evidence type="ECO:0000256" key="8">
    <source>
        <dbReference type="ARBA" id="ARBA00023154"/>
    </source>
</evidence>